<evidence type="ECO:0000256" key="1">
    <source>
        <dbReference type="SAM" id="Phobius"/>
    </source>
</evidence>
<evidence type="ECO:0000313" key="2">
    <source>
        <dbReference type="EMBL" id="WCS66629.1"/>
    </source>
</evidence>
<keyword evidence="1" id="KW-1133">Transmembrane helix</keyword>
<protein>
    <submittedName>
        <fullName evidence="2">Uncharacterized protein</fullName>
    </submittedName>
</protein>
<evidence type="ECO:0000313" key="3">
    <source>
        <dbReference type="Proteomes" id="UP001222392"/>
    </source>
</evidence>
<keyword evidence="1" id="KW-0812">Transmembrane</keyword>
<sequence>MKIKRTELENGTITSEWEFDIAGFTIAIAQLIQILHLAGII</sequence>
<feature type="transmembrane region" description="Helical" evidence="1">
    <location>
        <begin position="21"/>
        <end position="40"/>
    </location>
</feature>
<keyword evidence="3" id="KW-1185">Reference proteome</keyword>
<dbReference type="Proteomes" id="UP001222392">
    <property type="component" value="Segment"/>
</dbReference>
<name>A0AAF0BYI6_9CAUD</name>
<gene>
    <name evidence="2" type="ORF">0105phi72_085</name>
</gene>
<accession>A0AAF0BYI6</accession>
<reference evidence="2" key="1">
    <citation type="submission" date="2023-01" db="EMBL/GenBank/DDBJ databases">
        <title>Siphophage 0105phi7-2 of Bacillus thuringiensis: Novel Propagation, DNA, and Genome-Implied Assembly.</title>
        <authorList>
            <person name="Roberts S."/>
            <person name="Aldis M."/>
            <person name="Wright E.T."/>
            <person name="Lai Z."/>
            <person name="Hardies S.C."/>
            <person name="Serwer P."/>
        </authorList>
    </citation>
    <scope>NUCLEOTIDE SEQUENCE</scope>
</reference>
<dbReference type="EMBL" id="OQ317942">
    <property type="protein sequence ID" value="WCS66629.1"/>
    <property type="molecule type" value="Genomic_DNA"/>
</dbReference>
<keyword evidence="1" id="KW-0472">Membrane</keyword>
<proteinExistence type="predicted"/>
<organism evidence="2 3">
    <name type="scientific">Bacillus phage 0105phi7-2</name>
    <dbReference type="NCBI Taxonomy" id="3025408"/>
    <lineage>
        <taxon>Viruses</taxon>
        <taxon>Duplodnaviria</taxon>
        <taxon>Heunggongvirae</taxon>
        <taxon>Uroviricota</taxon>
        <taxon>Caudoviricetes</taxon>
        <taxon>Theosmithvirus</taxon>
        <taxon>Theosmithvirus tv0105phi72</taxon>
    </lineage>
</organism>